<dbReference type="InterPro" id="IPR009057">
    <property type="entry name" value="Homeodomain-like_sf"/>
</dbReference>
<dbReference type="SUPFAM" id="SSF46689">
    <property type="entry name" value="Homeodomain-like"/>
    <property type="match status" value="1"/>
</dbReference>
<evidence type="ECO:0000256" key="2">
    <source>
        <dbReference type="ARBA" id="ARBA00022908"/>
    </source>
</evidence>
<evidence type="ECO:0000256" key="6">
    <source>
        <dbReference type="PROSITE-ProRule" id="PRU10137"/>
    </source>
</evidence>
<dbReference type="CDD" id="cd00569">
    <property type="entry name" value="HTH_Hin_like"/>
    <property type="match status" value="1"/>
</dbReference>
<feature type="domain" description="Resolvase/invertase-type recombinase catalytic" evidence="7">
    <location>
        <begin position="2"/>
        <end position="135"/>
    </location>
</feature>
<evidence type="ECO:0000259" key="7">
    <source>
        <dbReference type="PROSITE" id="PS51736"/>
    </source>
</evidence>
<keyword evidence="3" id="KW-0238">DNA-binding</keyword>
<dbReference type="PROSITE" id="PS51736">
    <property type="entry name" value="RECOMBINASES_3"/>
    <property type="match status" value="1"/>
</dbReference>
<dbReference type="Gene3D" id="3.40.50.1390">
    <property type="entry name" value="Resolvase, N-terminal catalytic domain"/>
    <property type="match status" value="1"/>
</dbReference>
<reference evidence="8 9" key="1">
    <citation type="submission" date="2020-10" db="EMBL/GenBank/DDBJ databases">
        <title>Ca. Dormibacterota MAGs.</title>
        <authorList>
            <person name="Montgomery K."/>
        </authorList>
    </citation>
    <scope>NUCLEOTIDE SEQUENCE [LARGE SCALE GENOMIC DNA]</scope>
    <source>
        <strain evidence="8">SC8812_S17_18</strain>
    </source>
</reference>
<dbReference type="GO" id="GO:0003677">
    <property type="term" value="F:DNA binding"/>
    <property type="evidence" value="ECO:0007669"/>
    <property type="project" value="UniProtKB-KW"/>
</dbReference>
<organism evidence="8 9">
    <name type="scientific">Candidatus Aeolococcus gillhamiae</name>
    <dbReference type="NCBI Taxonomy" id="3127015"/>
    <lineage>
        <taxon>Bacteria</taxon>
        <taxon>Bacillati</taxon>
        <taxon>Candidatus Dormiibacterota</taxon>
        <taxon>Candidatus Dormibacteria</taxon>
        <taxon>Candidatus Aeolococcales</taxon>
        <taxon>Candidatus Aeolococcaceae</taxon>
        <taxon>Candidatus Aeolococcus</taxon>
    </lineage>
</organism>
<dbReference type="FunFam" id="3.40.50.1390:FF:000001">
    <property type="entry name" value="DNA recombinase"/>
    <property type="match status" value="1"/>
</dbReference>
<comment type="caution">
    <text evidence="8">The sequence shown here is derived from an EMBL/GenBank/DDBJ whole genome shotgun (WGS) entry which is preliminary data.</text>
</comment>
<dbReference type="Gene3D" id="1.10.10.60">
    <property type="entry name" value="Homeodomain-like"/>
    <property type="match status" value="1"/>
</dbReference>
<dbReference type="PROSITE" id="PS00397">
    <property type="entry name" value="RECOMBINASES_1"/>
    <property type="match status" value="1"/>
</dbReference>
<comment type="similarity">
    <text evidence="1">Belongs to the site-specific recombinase resolvase family.</text>
</comment>
<dbReference type="Proteomes" id="UP000606991">
    <property type="component" value="Unassembled WGS sequence"/>
</dbReference>
<gene>
    <name evidence="8" type="ORF">JF886_09910</name>
</gene>
<accession>A0A934N694</accession>
<dbReference type="GO" id="GO:0015074">
    <property type="term" value="P:DNA integration"/>
    <property type="evidence" value="ECO:0007669"/>
    <property type="project" value="UniProtKB-KW"/>
</dbReference>
<evidence type="ECO:0000313" key="9">
    <source>
        <dbReference type="Proteomes" id="UP000606991"/>
    </source>
</evidence>
<dbReference type="InterPro" id="IPR006119">
    <property type="entry name" value="Resolv_N"/>
</dbReference>
<dbReference type="InterPro" id="IPR006118">
    <property type="entry name" value="Recombinase_CS"/>
</dbReference>
<evidence type="ECO:0000256" key="5">
    <source>
        <dbReference type="PIRSR" id="PIRSR606118-50"/>
    </source>
</evidence>
<dbReference type="SMART" id="SM00857">
    <property type="entry name" value="Resolvase"/>
    <property type="match status" value="1"/>
</dbReference>
<evidence type="ECO:0000256" key="1">
    <source>
        <dbReference type="ARBA" id="ARBA00009913"/>
    </source>
</evidence>
<protein>
    <submittedName>
        <fullName evidence="8">Recombinase family protein</fullName>
    </submittedName>
</protein>
<proteinExistence type="inferred from homology"/>
<name>A0A934N694_9BACT</name>
<dbReference type="PANTHER" id="PTHR30461">
    <property type="entry name" value="DNA-INVERTASE FROM LAMBDOID PROPHAGE"/>
    <property type="match status" value="1"/>
</dbReference>
<dbReference type="Pfam" id="PF00239">
    <property type="entry name" value="Resolvase"/>
    <property type="match status" value="1"/>
</dbReference>
<dbReference type="InterPro" id="IPR036162">
    <property type="entry name" value="Resolvase-like_N_sf"/>
</dbReference>
<keyword evidence="2" id="KW-0229">DNA integration</keyword>
<dbReference type="CDD" id="cd03768">
    <property type="entry name" value="SR_ResInv"/>
    <property type="match status" value="1"/>
</dbReference>
<dbReference type="SUPFAM" id="SSF53041">
    <property type="entry name" value="Resolvase-like"/>
    <property type="match status" value="1"/>
</dbReference>
<evidence type="ECO:0000256" key="3">
    <source>
        <dbReference type="ARBA" id="ARBA00023125"/>
    </source>
</evidence>
<dbReference type="PANTHER" id="PTHR30461:SF2">
    <property type="entry name" value="SERINE RECOMBINASE PINE-RELATED"/>
    <property type="match status" value="1"/>
</dbReference>
<feature type="active site" description="O-(5'-phospho-DNA)-serine intermediate" evidence="5 6">
    <location>
        <position position="10"/>
    </location>
</feature>
<keyword evidence="4" id="KW-0233">DNA recombination</keyword>
<dbReference type="RefSeq" id="WP_337312011.1">
    <property type="nucleotide sequence ID" value="NZ_JAEKNS010000102.1"/>
</dbReference>
<evidence type="ECO:0000256" key="4">
    <source>
        <dbReference type="ARBA" id="ARBA00023172"/>
    </source>
</evidence>
<dbReference type="AlphaFoldDB" id="A0A934N694"/>
<dbReference type="GO" id="GO:0000150">
    <property type="term" value="F:DNA strand exchange activity"/>
    <property type="evidence" value="ECO:0007669"/>
    <property type="project" value="InterPro"/>
</dbReference>
<dbReference type="EMBL" id="JAEKNS010000102">
    <property type="protein sequence ID" value="MBJ7595159.1"/>
    <property type="molecule type" value="Genomic_DNA"/>
</dbReference>
<dbReference type="InterPro" id="IPR050639">
    <property type="entry name" value="SSR_resolvase"/>
</dbReference>
<evidence type="ECO:0000313" key="8">
    <source>
        <dbReference type="EMBL" id="MBJ7595159.1"/>
    </source>
</evidence>
<sequence length="197" mass="21926">MARYGYARVSTRSQTDDSQLDALRAAGCQRIWTDTASGRLARRPEWDKCLDYLRAGDELVVTRLSRMARSVRHLTEVAALLTERGVDLVVLKQGIDTTTPAGRFLFHVIGAMDEMLADLISEGTLEGLEAARARGRTGGRKAKLTARQITIARQMYDDTGPGNKRKYTVNEIAETFHVSRKTIYRHLGSTPSTSPRT</sequence>